<proteinExistence type="predicted"/>
<gene>
    <name evidence="1" type="ORF">TCNE_LOCUS16675</name>
</gene>
<name>A0A183V7F6_TOXCA</name>
<dbReference type="Proteomes" id="UP000050794">
    <property type="component" value="Unassembled WGS sequence"/>
</dbReference>
<dbReference type="EMBL" id="UYWY01023797">
    <property type="protein sequence ID" value="VDM47996.1"/>
    <property type="molecule type" value="Genomic_DNA"/>
</dbReference>
<dbReference type="WBParaSite" id="TCNE_0001667701-mRNA-1">
    <property type="protein sequence ID" value="TCNE_0001667701-mRNA-1"/>
    <property type="gene ID" value="TCNE_0001667701"/>
</dbReference>
<sequence length="112" mass="11936">MAEEFRGSNEFEAWVEAINYVAVEFLFPVSGTAVIRTTLSHVPLLPGKGADATANVLAATSVNALERDKCRCFGTQGSLPQTATASGNSNAEDDIVGRATESVEIRWDGCKE</sequence>
<reference evidence="1 2" key="2">
    <citation type="submission" date="2018-11" db="EMBL/GenBank/DDBJ databases">
        <authorList>
            <consortium name="Pathogen Informatics"/>
        </authorList>
    </citation>
    <scope>NUCLEOTIDE SEQUENCE [LARGE SCALE GENOMIC DNA]</scope>
</reference>
<evidence type="ECO:0000313" key="1">
    <source>
        <dbReference type="EMBL" id="VDM47996.1"/>
    </source>
</evidence>
<protein>
    <submittedName>
        <fullName evidence="3">PH domain-containing protein</fullName>
    </submittedName>
</protein>
<organism evidence="2 3">
    <name type="scientific">Toxocara canis</name>
    <name type="common">Canine roundworm</name>
    <dbReference type="NCBI Taxonomy" id="6265"/>
    <lineage>
        <taxon>Eukaryota</taxon>
        <taxon>Metazoa</taxon>
        <taxon>Ecdysozoa</taxon>
        <taxon>Nematoda</taxon>
        <taxon>Chromadorea</taxon>
        <taxon>Rhabditida</taxon>
        <taxon>Spirurina</taxon>
        <taxon>Ascaridomorpha</taxon>
        <taxon>Ascaridoidea</taxon>
        <taxon>Toxocaridae</taxon>
        <taxon>Toxocara</taxon>
    </lineage>
</organism>
<evidence type="ECO:0000313" key="2">
    <source>
        <dbReference type="Proteomes" id="UP000050794"/>
    </source>
</evidence>
<accession>A0A183V7F6</accession>
<evidence type="ECO:0000313" key="3">
    <source>
        <dbReference type="WBParaSite" id="TCNE_0001667701-mRNA-1"/>
    </source>
</evidence>
<dbReference type="AlphaFoldDB" id="A0A183V7F6"/>
<keyword evidence="2" id="KW-1185">Reference proteome</keyword>
<reference evidence="3" key="1">
    <citation type="submission" date="2016-06" db="UniProtKB">
        <authorList>
            <consortium name="WormBaseParasite"/>
        </authorList>
    </citation>
    <scope>IDENTIFICATION</scope>
</reference>